<accession>A0A2W2C0P4</accession>
<dbReference type="Proteomes" id="UP000248764">
    <property type="component" value="Unassembled WGS sequence"/>
</dbReference>
<dbReference type="InterPro" id="IPR018053">
    <property type="entry name" value="Glyco_hydro_32_AS"/>
</dbReference>
<dbReference type="RefSeq" id="WP_111252986.1">
    <property type="nucleotide sequence ID" value="NZ_POTW01000003.1"/>
</dbReference>
<dbReference type="Gene3D" id="2.60.120.560">
    <property type="entry name" value="Exo-inulinase, domain 1"/>
    <property type="match status" value="1"/>
</dbReference>
<evidence type="ECO:0000256" key="1">
    <source>
        <dbReference type="ARBA" id="ARBA00009902"/>
    </source>
</evidence>
<gene>
    <name evidence="9" type="ORF">C1I92_02030</name>
</gene>
<evidence type="ECO:0000259" key="8">
    <source>
        <dbReference type="Pfam" id="PF08244"/>
    </source>
</evidence>
<sequence>MTHESTLGPSSALAAHDPQRPRFHFLPPAGWLNDPNGLTQWNGTYHLFYQHNPHAPVHERIHWGHATSADLVTWAHEPTALTPSAGPDEDGCWSGVLVDDGGTPTIVYSGHRGGRELPCVATGSADLRTWRKLPDNPVIAGPPDGLDLTAFRDHCVWREGGRWRQLIGSGIRGVGGAALLYESADLRRWEYVGPLLTGDVTHGSTDDLSWSGSMWECVDLFRLGPDGAAGADVLVASAWHEGATHYPLYWTGDYRGDRFQPVHQGPLDLGGRYFYAPQSFRDEHDRRIMFGWLQEGRDESTVAAAGWSGVMSLPRVVTLGADGRPALAPAAEVTMLRTDPVTVAAGPLGDADPRRLWLGDQFDVEARLVLDPGAAVDLVVRATEDGAERTVVTVSRAADGPGGRIAVDRAAGSLDPSVDATPRGGPVPLGPGGEVDLRVIVDHSAVEIFANGRALTTRVYPTRPDAGGVELRGRAGGSRVERAGAWRMTDIWA</sequence>
<dbReference type="EC" id="3.2.1.26" evidence="2"/>
<dbReference type="SUPFAM" id="SSF49899">
    <property type="entry name" value="Concanavalin A-like lectins/glucanases"/>
    <property type="match status" value="1"/>
</dbReference>
<evidence type="ECO:0000256" key="2">
    <source>
        <dbReference type="ARBA" id="ARBA00012758"/>
    </source>
</evidence>
<keyword evidence="4 5" id="KW-0326">Glycosidase</keyword>
<dbReference type="SUPFAM" id="SSF75005">
    <property type="entry name" value="Arabinanase/levansucrase/invertase"/>
    <property type="match status" value="1"/>
</dbReference>
<comment type="similarity">
    <text evidence="1 5">Belongs to the glycosyl hydrolase 32 family.</text>
</comment>
<dbReference type="EMBL" id="POTW01000003">
    <property type="protein sequence ID" value="PZF86294.1"/>
    <property type="molecule type" value="Genomic_DNA"/>
</dbReference>
<evidence type="ECO:0000313" key="10">
    <source>
        <dbReference type="Proteomes" id="UP000248764"/>
    </source>
</evidence>
<dbReference type="InterPro" id="IPR013189">
    <property type="entry name" value="Glyco_hydro_32_C"/>
</dbReference>
<dbReference type="SMART" id="SM00640">
    <property type="entry name" value="Glyco_32"/>
    <property type="match status" value="1"/>
</dbReference>
<organism evidence="9 10">
    <name type="scientific">Jiangella anatolica</name>
    <dbReference type="NCBI Taxonomy" id="2670374"/>
    <lineage>
        <taxon>Bacteria</taxon>
        <taxon>Bacillati</taxon>
        <taxon>Actinomycetota</taxon>
        <taxon>Actinomycetes</taxon>
        <taxon>Jiangellales</taxon>
        <taxon>Jiangellaceae</taxon>
        <taxon>Jiangella</taxon>
    </lineage>
</organism>
<dbReference type="InterPro" id="IPR013320">
    <property type="entry name" value="ConA-like_dom_sf"/>
</dbReference>
<dbReference type="PROSITE" id="PS00609">
    <property type="entry name" value="GLYCOSYL_HYDROL_F32"/>
    <property type="match status" value="1"/>
</dbReference>
<dbReference type="InterPro" id="IPR023296">
    <property type="entry name" value="Glyco_hydro_beta-prop_sf"/>
</dbReference>
<protein>
    <recommendedName>
        <fullName evidence="2">beta-fructofuranosidase</fullName>
        <ecNumber evidence="2">3.2.1.26</ecNumber>
    </recommendedName>
</protein>
<dbReference type="InterPro" id="IPR051214">
    <property type="entry name" value="GH32_Enzymes"/>
</dbReference>
<dbReference type="InterPro" id="IPR013148">
    <property type="entry name" value="Glyco_hydro_32_N"/>
</dbReference>
<feature type="region of interest" description="Disordered" evidence="6">
    <location>
        <begin position="1"/>
        <end position="20"/>
    </location>
</feature>
<evidence type="ECO:0000256" key="6">
    <source>
        <dbReference type="SAM" id="MobiDB-lite"/>
    </source>
</evidence>
<dbReference type="GO" id="GO:0005975">
    <property type="term" value="P:carbohydrate metabolic process"/>
    <property type="evidence" value="ECO:0007669"/>
    <property type="project" value="InterPro"/>
</dbReference>
<evidence type="ECO:0000256" key="3">
    <source>
        <dbReference type="ARBA" id="ARBA00022801"/>
    </source>
</evidence>
<keyword evidence="3 5" id="KW-0378">Hydrolase</keyword>
<evidence type="ECO:0000256" key="5">
    <source>
        <dbReference type="RuleBase" id="RU362110"/>
    </source>
</evidence>
<feature type="domain" description="Glycosyl hydrolase family 32 N-terminal" evidence="7">
    <location>
        <begin position="24"/>
        <end position="321"/>
    </location>
</feature>
<keyword evidence="10" id="KW-1185">Reference proteome</keyword>
<feature type="domain" description="Glycosyl hydrolase family 32 C-terminal" evidence="8">
    <location>
        <begin position="359"/>
        <end position="486"/>
    </location>
</feature>
<dbReference type="Gene3D" id="2.115.10.20">
    <property type="entry name" value="Glycosyl hydrolase domain, family 43"/>
    <property type="match status" value="1"/>
</dbReference>
<reference evidence="9 10" key="1">
    <citation type="submission" date="2018-01" db="EMBL/GenBank/DDBJ databases">
        <title>Draft genome sequence of Jiangella sp. GTF31.</title>
        <authorList>
            <person name="Sahin N."/>
            <person name="Ay H."/>
            <person name="Saygin H."/>
        </authorList>
    </citation>
    <scope>NUCLEOTIDE SEQUENCE [LARGE SCALE GENOMIC DNA]</scope>
    <source>
        <strain evidence="9 10">GTF31</strain>
    </source>
</reference>
<comment type="caution">
    <text evidence="9">The sequence shown here is derived from an EMBL/GenBank/DDBJ whole genome shotgun (WGS) entry which is preliminary data.</text>
</comment>
<dbReference type="AlphaFoldDB" id="A0A2W2C0P4"/>
<evidence type="ECO:0000256" key="4">
    <source>
        <dbReference type="ARBA" id="ARBA00023295"/>
    </source>
</evidence>
<evidence type="ECO:0000313" key="9">
    <source>
        <dbReference type="EMBL" id="PZF86294.1"/>
    </source>
</evidence>
<dbReference type="CDD" id="cd08996">
    <property type="entry name" value="GH32_FFase"/>
    <property type="match status" value="1"/>
</dbReference>
<dbReference type="PANTHER" id="PTHR43101:SF1">
    <property type="entry name" value="BETA-FRUCTOSIDASE"/>
    <property type="match status" value="1"/>
</dbReference>
<dbReference type="Pfam" id="PF08244">
    <property type="entry name" value="Glyco_hydro_32C"/>
    <property type="match status" value="1"/>
</dbReference>
<proteinExistence type="inferred from homology"/>
<dbReference type="PANTHER" id="PTHR43101">
    <property type="entry name" value="BETA-FRUCTOSIDASE"/>
    <property type="match status" value="1"/>
</dbReference>
<evidence type="ECO:0000259" key="7">
    <source>
        <dbReference type="Pfam" id="PF00251"/>
    </source>
</evidence>
<name>A0A2W2C0P4_9ACTN</name>
<dbReference type="InterPro" id="IPR001362">
    <property type="entry name" value="Glyco_hydro_32"/>
</dbReference>
<dbReference type="GO" id="GO:0004564">
    <property type="term" value="F:beta-fructofuranosidase activity"/>
    <property type="evidence" value="ECO:0007669"/>
    <property type="project" value="UniProtKB-EC"/>
</dbReference>
<dbReference type="Pfam" id="PF00251">
    <property type="entry name" value="Glyco_hydro_32N"/>
    <property type="match status" value="1"/>
</dbReference>